<proteinExistence type="predicted"/>
<evidence type="ECO:0000259" key="3">
    <source>
        <dbReference type="PROSITE" id="PS50158"/>
    </source>
</evidence>
<organism evidence="4 5">
    <name type="scientific">Heracleum sosnowskyi</name>
    <dbReference type="NCBI Taxonomy" id="360622"/>
    <lineage>
        <taxon>Eukaryota</taxon>
        <taxon>Viridiplantae</taxon>
        <taxon>Streptophyta</taxon>
        <taxon>Embryophyta</taxon>
        <taxon>Tracheophyta</taxon>
        <taxon>Spermatophyta</taxon>
        <taxon>Magnoliopsida</taxon>
        <taxon>eudicotyledons</taxon>
        <taxon>Gunneridae</taxon>
        <taxon>Pentapetalae</taxon>
        <taxon>asterids</taxon>
        <taxon>campanulids</taxon>
        <taxon>Apiales</taxon>
        <taxon>Apiaceae</taxon>
        <taxon>Apioideae</taxon>
        <taxon>apioid superclade</taxon>
        <taxon>Tordylieae</taxon>
        <taxon>Tordyliinae</taxon>
        <taxon>Heracleum</taxon>
    </lineage>
</organism>
<dbReference type="InterPro" id="IPR036875">
    <property type="entry name" value="Znf_CCHC_sf"/>
</dbReference>
<evidence type="ECO:0000256" key="2">
    <source>
        <dbReference type="SAM" id="MobiDB-lite"/>
    </source>
</evidence>
<dbReference type="PROSITE" id="PS50158">
    <property type="entry name" value="ZF_CCHC"/>
    <property type="match status" value="1"/>
</dbReference>
<evidence type="ECO:0000313" key="5">
    <source>
        <dbReference type="Proteomes" id="UP001237642"/>
    </source>
</evidence>
<keyword evidence="1" id="KW-0862">Zinc</keyword>
<dbReference type="SMART" id="SM00343">
    <property type="entry name" value="ZnF_C2HC"/>
    <property type="match status" value="1"/>
</dbReference>
<dbReference type="EMBL" id="JAUIZM010000009">
    <property type="protein sequence ID" value="KAK1365588.1"/>
    <property type="molecule type" value="Genomic_DNA"/>
</dbReference>
<dbReference type="AlphaFoldDB" id="A0AAD8HFD6"/>
<sequence>MKSLMNTQMAEKTPVDIILMSLPKSFEPFRLNYNMNKKLYSLAELLTELQAAESLFQQHVQNSVKKPKGKCFKCKQSGHWKKDCPLSKKKNAGVPENQAA</sequence>
<dbReference type="Proteomes" id="UP001237642">
    <property type="component" value="Unassembled WGS sequence"/>
</dbReference>
<keyword evidence="1" id="KW-0479">Metal-binding</keyword>
<dbReference type="GO" id="GO:0003676">
    <property type="term" value="F:nucleic acid binding"/>
    <property type="evidence" value="ECO:0007669"/>
    <property type="project" value="InterPro"/>
</dbReference>
<dbReference type="GO" id="GO:0008270">
    <property type="term" value="F:zinc ion binding"/>
    <property type="evidence" value="ECO:0007669"/>
    <property type="project" value="UniProtKB-KW"/>
</dbReference>
<feature type="domain" description="CCHC-type" evidence="3">
    <location>
        <begin position="70"/>
        <end position="85"/>
    </location>
</feature>
<dbReference type="Pfam" id="PF00098">
    <property type="entry name" value="zf-CCHC"/>
    <property type="match status" value="1"/>
</dbReference>
<name>A0AAD8HFD6_9APIA</name>
<accession>A0AAD8HFD6</accession>
<reference evidence="4" key="1">
    <citation type="submission" date="2023-02" db="EMBL/GenBank/DDBJ databases">
        <title>Genome of toxic invasive species Heracleum sosnowskyi carries increased number of genes despite the absence of recent whole-genome duplications.</title>
        <authorList>
            <person name="Schelkunov M."/>
            <person name="Shtratnikova V."/>
            <person name="Makarenko M."/>
            <person name="Klepikova A."/>
            <person name="Omelchenko D."/>
            <person name="Novikova G."/>
            <person name="Obukhova E."/>
            <person name="Bogdanov V."/>
            <person name="Penin A."/>
            <person name="Logacheva M."/>
        </authorList>
    </citation>
    <scope>NUCLEOTIDE SEQUENCE</scope>
    <source>
        <strain evidence="4">Hsosn_3</strain>
        <tissue evidence="4">Leaf</tissue>
    </source>
</reference>
<keyword evidence="1" id="KW-0863">Zinc-finger</keyword>
<evidence type="ECO:0000256" key="1">
    <source>
        <dbReference type="PROSITE-ProRule" id="PRU00047"/>
    </source>
</evidence>
<feature type="region of interest" description="Disordered" evidence="2">
    <location>
        <begin position="76"/>
        <end position="100"/>
    </location>
</feature>
<keyword evidence="5" id="KW-1185">Reference proteome</keyword>
<dbReference type="SUPFAM" id="SSF57756">
    <property type="entry name" value="Retrovirus zinc finger-like domains"/>
    <property type="match status" value="1"/>
</dbReference>
<comment type="caution">
    <text evidence="4">The sequence shown here is derived from an EMBL/GenBank/DDBJ whole genome shotgun (WGS) entry which is preliminary data.</text>
</comment>
<gene>
    <name evidence="4" type="ORF">POM88_041149</name>
</gene>
<dbReference type="Gene3D" id="4.10.60.10">
    <property type="entry name" value="Zinc finger, CCHC-type"/>
    <property type="match status" value="1"/>
</dbReference>
<evidence type="ECO:0000313" key="4">
    <source>
        <dbReference type="EMBL" id="KAK1365588.1"/>
    </source>
</evidence>
<dbReference type="InterPro" id="IPR001878">
    <property type="entry name" value="Znf_CCHC"/>
</dbReference>
<protein>
    <recommendedName>
        <fullName evidence="3">CCHC-type domain-containing protein</fullName>
    </recommendedName>
</protein>
<reference evidence="4" key="2">
    <citation type="submission" date="2023-05" db="EMBL/GenBank/DDBJ databases">
        <authorList>
            <person name="Schelkunov M.I."/>
        </authorList>
    </citation>
    <scope>NUCLEOTIDE SEQUENCE</scope>
    <source>
        <strain evidence="4">Hsosn_3</strain>
        <tissue evidence="4">Leaf</tissue>
    </source>
</reference>